<gene>
    <name evidence="7" type="ORF">L0U88_07155</name>
</gene>
<dbReference type="InterPro" id="IPR050553">
    <property type="entry name" value="Thioredoxin_ResA/DsbE_sf"/>
</dbReference>
<keyword evidence="2" id="KW-0201">Cytochrome c-type biogenesis</keyword>
<dbReference type="Pfam" id="PF14289">
    <property type="entry name" value="DUF4369"/>
    <property type="match status" value="1"/>
</dbReference>
<reference evidence="7 8" key="1">
    <citation type="submission" date="2022-01" db="EMBL/GenBank/DDBJ databases">
        <title>Flavihumibacter sp. nov., isolated from sediment of a river.</title>
        <authorList>
            <person name="Liu H."/>
        </authorList>
    </citation>
    <scope>NUCLEOTIDE SEQUENCE [LARGE SCALE GENOMIC DNA]</scope>
    <source>
        <strain evidence="7 8">RY-1</strain>
    </source>
</reference>
<dbReference type="RefSeq" id="WP_234865046.1">
    <property type="nucleotide sequence ID" value="NZ_JAKEVY010000002.1"/>
</dbReference>
<evidence type="ECO:0000313" key="7">
    <source>
        <dbReference type="EMBL" id="MCF1714401.1"/>
    </source>
</evidence>
<dbReference type="EMBL" id="JAKEVY010000002">
    <property type="protein sequence ID" value="MCF1714401.1"/>
    <property type="molecule type" value="Genomic_DNA"/>
</dbReference>
<dbReference type="InterPro" id="IPR013766">
    <property type="entry name" value="Thioredoxin_domain"/>
</dbReference>
<evidence type="ECO:0000259" key="6">
    <source>
        <dbReference type="PROSITE" id="PS51352"/>
    </source>
</evidence>
<dbReference type="PANTHER" id="PTHR42852">
    <property type="entry name" value="THIOL:DISULFIDE INTERCHANGE PROTEIN DSBE"/>
    <property type="match status" value="1"/>
</dbReference>
<dbReference type="InterPro" id="IPR025380">
    <property type="entry name" value="DUF4369"/>
</dbReference>
<accession>A0ABS9BIC3</accession>
<dbReference type="PROSITE" id="PS51352">
    <property type="entry name" value="THIOREDOXIN_2"/>
    <property type="match status" value="1"/>
</dbReference>
<sequence>MNKRLLWLLLSLAISYIPSYAQPKQNTYTLTGEIIGRDTGIIILWLPDTTGIWRKDTTLLNKGKFQFSGYINEPSFAHLIGIPRKNNYSDFYLEAGKQHILLQQDNFSSFKMTGSASQQEADSLYALINPIEKNQNLPDASKQQAIIESKIQFIKEHPSSYVSPTELLGLLNNLPASVANELFLSLDEKIKESRAGNLCRDEIKKKNSLTIGSPAPDFQSFDSNKKQLSLIDYRGKYVLLDFWASWCVPCIESTKTVKQVFSLYHHRGLEVIAIADDDRSKEAWRKAIIRDNSTEFIHVLNGNSINDKYDIFALPTKYLINPEGRIIGIYIGTNGDIDLQNKLKELF</sequence>
<proteinExistence type="predicted"/>
<evidence type="ECO:0000256" key="5">
    <source>
        <dbReference type="SAM" id="SignalP"/>
    </source>
</evidence>
<comment type="subcellular location">
    <subcellularLocation>
        <location evidence="1">Cell envelope</location>
    </subcellularLocation>
</comment>
<dbReference type="PANTHER" id="PTHR42852:SF6">
    <property type="entry name" value="THIOL:DISULFIDE INTERCHANGE PROTEIN DSBE"/>
    <property type="match status" value="1"/>
</dbReference>
<organism evidence="7 8">
    <name type="scientific">Flavihumibacter fluminis</name>
    <dbReference type="NCBI Taxonomy" id="2909236"/>
    <lineage>
        <taxon>Bacteria</taxon>
        <taxon>Pseudomonadati</taxon>
        <taxon>Bacteroidota</taxon>
        <taxon>Chitinophagia</taxon>
        <taxon>Chitinophagales</taxon>
        <taxon>Chitinophagaceae</taxon>
        <taxon>Flavihumibacter</taxon>
    </lineage>
</organism>
<keyword evidence="3" id="KW-1015">Disulfide bond</keyword>
<evidence type="ECO:0000256" key="1">
    <source>
        <dbReference type="ARBA" id="ARBA00004196"/>
    </source>
</evidence>
<name>A0ABS9BIC3_9BACT</name>
<keyword evidence="4" id="KW-0676">Redox-active center</keyword>
<dbReference type="CDD" id="cd02966">
    <property type="entry name" value="TlpA_like_family"/>
    <property type="match status" value="1"/>
</dbReference>
<protein>
    <submittedName>
        <fullName evidence="7">AhpC/TSA family protein</fullName>
    </submittedName>
</protein>
<dbReference type="InterPro" id="IPR000866">
    <property type="entry name" value="AhpC/TSA"/>
</dbReference>
<evidence type="ECO:0000313" key="8">
    <source>
        <dbReference type="Proteomes" id="UP001200145"/>
    </source>
</evidence>
<feature type="signal peptide" evidence="5">
    <location>
        <begin position="1"/>
        <end position="21"/>
    </location>
</feature>
<dbReference type="Gene3D" id="3.40.30.10">
    <property type="entry name" value="Glutaredoxin"/>
    <property type="match status" value="1"/>
</dbReference>
<dbReference type="InterPro" id="IPR036249">
    <property type="entry name" value="Thioredoxin-like_sf"/>
</dbReference>
<dbReference type="SUPFAM" id="SSF52833">
    <property type="entry name" value="Thioredoxin-like"/>
    <property type="match status" value="1"/>
</dbReference>
<evidence type="ECO:0000256" key="4">
    <source>
        <dbReference type="ARBA" id="ARBA00023284"/>
    </source>
</evidence>
<feature type="chain" id="PRO_5046701760" evidence="5">
    <location>
        <begin position="22"/>
        <end position="347"/>
    </location>
</feature>
<evidence type="ECO:0000256" key="3">
    <source>
        <dbReference type="ARBA" id="ARBA00023157"/>
    </source>
</evidence>
<keyword evidence="5" id="KW-0732">Signal</keyword>
<comment type="caution">
    <text evidence="7">The sequence shown here is derived from an EMBL/GenBank/DDBJ whole genome shotgun (WGS) entry which is preliminary data.</text>
</comment>
<keyword evidence="8" id="KW-1185">Reference proteome</keyword>
<evidence type="ECO:0000256" key="2">
    <source>
        <dbReference type="ARBA" id="ARBA00022748"/>
    </source>
</evidence>
<dbReference type="Proteomes" id="UP001200145">
    <property type="component" value="Unassembled WGS sequence"/>
</dbReference>
<feature type="domain" description="Thioredoxin" evidence="6">
    <location>
        <begin position="209"/>
        <end position="347"/>
    </location>
</feature>
<dbReference type="Pfam" id="PF00578">
    <property type="entry name" value="AhpC-TSA"/>
    <property type="match status" value="1"/>
</dbReference>